<keyword evidence="1" id="KW-1185">Reference proteome</keyword>
<dbReference type="RefSeq" id="XP_052121741.1">
    <property type="nucleotide sequence ID" value="XM_052265781.1"/>
</dbReference>
<evidence type="ECO:0000313" key="1">
    <source>
        <dbReference type="Proteomes" id="UP000504606"/>
    </source>
</evidence>
<gene>
    <name evidence="2" type="primary">LOC113215340</name>
</gene>
<reference evidence="2" key="1">
    <citation type="submission" date="2025-08" db="UniProtKB">
        <authorList>
            <consortium name="RefSeq"/>
        </authorList>
    </citation>
    <scope>IDENTIFICATION</scope>
    <source>
        <tissue evidence="2">Whole organism</tissue>
    </source>
</reference>
<dbReference type="Proteomes" id="UP000504606">
    <property type="component" value="Unplaced"/>
</dbReference>
<sequence>MWQQGRSKQPWTLNFTNFLKYTQLGLRRPPVGRSLLRPCILVALALTCQKHIDGKAINTLVGPYIGYVERFSNCEPPDRQLAWRWQLRVSHFNPHRPKELQLLTGNVTGTKEPFDNNVWMKITMDVRSNNQWKENSFIFFFKKNSCQVVRDNIPDVYRVLFGSPDVKSVCSIKPAVFVVNNTPVQWIFPNFPIMPYGHYRYNLKIGKDENLLGWGVAEVGVIPKVD</sequence>
<name>A0A9C6WUN8_FRAOC</name>
<dbReference type="AlphaFoldDB" id="A0A9C6WUN8"/>
<accession>A0A9C6WUN8</accession>
<proteinExistence type="predicted"/>
<dbReference type="GeneID" id="113215340"/>
<protein>
    <submittedName>
        <fullName evidence="2">Uncharacterized protein LOC113215340 isoform X2</fullName>
    </submittedName>
</protein>
<evidence type="ECO:0000313" key="2">
    <source>
        <dbReference type="RefSeq" id="XP_052121741.1"/>
    </source>
</evidence>
<organism evidence="1 2">
    <name type="scientific">Frankliniella occidentalis</name>
    <name type="common">Western flower thrips</name>
    <name type="synonym">Euthrips occidentalis</name>
    <dbReference type="NCBI Taxonomy" id="133901"/>
    <lineage>
        <taxon>Eukaryota</taxon>
        <taxon>Metazoa</taxon>
        <taxon>Ecdysozoa</taxon>
        <taxon>Arthropoda</taxon>
        <taxon>Hexapoda</taxon>
        <taxon>Insecta</taxon>
        <taxon>Pterygota</taxon>
        <taxon>Neoptera</taxon>
        <taxon>Paraneoptera</taxon>
        <taxon>Thysanoptera</taxon>
        <taxon>Terebrantia</taxon>
        <taxon>Thripoidea</taxon>
        <taxon>Thripidae</taxon>
        <taxon>Frankliniella</taxon>
    </lineage>
</organism>